<proteinExistence type="predicted"/>
<keyword evidence="4" id="KW-1185">Reference proteome</keyword>
<feature type="compositionally biased region" description="Basic and acidic residues" evidence="2">
    <location>
        <begin position="490"/>
        <end position="500"/>
    </location>
</feature>
<gene>
    <name evidence="3" type="ORF">J8273_1585</name>
</gene>
<evidence type="ECO:0000313" key="4">
    <source>
        <dbReference type="Proteomes" id="UP000717585"/>
    </source>
</evidence>
<dbReference type="InterPro" id="IPR027417">
    <property type="entry name" value="P-loop_NTPase"/>
</dbReference>
<comment type="caution">
    <text evidence="3">The sequence shown here is derived from an EMBL/GenBank/DDBJ whole genome shotgun (WGS) entry which is preliminary data.</text>
</comment>
<name>A0A8J6E617_9EUKA</name>
<evidence type="ECO:0000256" key="1">
    <source>
        <dbReference type="SAM" id="Coils"/>
    </source>
</evidence>
<evidence type="ECO:0000256" key="2">
    <source>
        <dbReference type="SAM" id="MobiDB-lite"/>
    </source>
</evidence>
<protein>
    <submittedName>
        <fullName evidence="3">Uncharacterized protein</fullName>
    </submittedName>
</protein>
<reference evidence="3" key="1">
    <citation type="submission" date="2021-05" db="EMBL/GenBank/DDBJ databases">
        <title>A free-living protist that lacks canonical eukaryotic 1 DNA replication and segregation systems.</title>
        <authorList>
            <person name="Salas-Leiva D.E."/>
            <person name="Tromer E.C."/>
            <person name="Curtis B.A."/>
            <person name="Jerlstrom-Hultqvist J."/>
            <person name="Kolisko M."/>
            <person name="Yi Z."/>
            <person name="Salas-Leiva J.S."/>
            <person name="Gallot-Lavallee L."/>
            <person name="Kops G.J.P.L."/>
            <person name="Archibald J.M."/>
            <person name="Simpson A.G.B."/>
            <person name="Roger A.J."/>
        </authorList>
    </citation>
    <scope>NUCLEOTIDE SEQUENCE</scope>
    <source>
        <strain evidence="3">BICM</strain>
    </source>
</reference>
<dbReference type="AlphaFoldDB" id="A0A8J6E617"/>
<organism evidence="3 4">
    <name type="scientific">Carpediemonas membranifera</name>
    <dbReference type="NCBI Taxonomy" id="201153"/>
    <lineage>
        <taxon>Eukaryota</taxon>
        <taxon>Metamonada</taxon>
        <taxon>Carpediemonas-like organisms</taxon>
        <taxon>Carpediemonas</taxon>
    </lineage>
</organism>
<feature type="region of interest" description="Disordered" evidence="2">
    <location>
        <begin position="402"/>
        <end position="516"/>
    </location>
</feature>
<keyword evidence="1" id="KW-0175">Coiled coil</keyword>
<feature type="compositionally biased region" description="Basic and acidic residues" evidence="2">
    <location>
        <begin position="459"/>
        <end position="476"/>
    </location>
</feature>
<dbReference type="Proteomes" id="UP000717585">
    <property type="component" value="Unassembled WGS sequence"/>
</dbReference>
<feature type="compositionally biased region" description="Low complexity" evidence="2">
    <location>
        <begin position="313"/>
        <end position="322"/>
    </location>
</feature>
<sequence>MKNVVRIMRGGGQSPQSIFQVDHDERTLIVDAYDGQMVYKYDHVFNNPTNTEIYAQVIQPALQTILSTRTPTAHSFCAIVLGPRADAHKLLLEVREPDPAHGMLASVPAFPPPDDAGLIIRLASDFFSSGSSLSMSISNVTFSNAKGHGPYTRAVDTVAHAMSEASHISVTEGSVDGQTQIAVESEQALTTLLHALTQQLLTKGTHASMWTVHLTRGQPTEVVHRISFLTVPAAKAGTKCPLQTVLAAVTEKAPTAPFRSSLVTHYLKPFIMGKSAAVVIGVVPDGAKTNATPLLASIVKKWARLPANRRWPAAVAPAQPAAKTPPPDAQDKGDWWARPAQELINSALRDVSADEARPVRNDSPYNNPTRTRNILARELESESESEPEGIALDYADRFHPRASAYQPAPPARRDPHGHGLGQSGASVGMHDEASPTPRAVKPESMLHRAPYKAPALLDGMDKRQSARSQTVEEPRPRPRRPQSAGPRRAGRPDVSNDRSHVASNPEESGRTPVSPAVYKRLKQQLRAANCETIVADTAARRAGEKAKQLEAEVERLREREKDLQRVVSRLEKRNVELERQLSMR</sequence>
<evidence type="ECO:0000313" key="3">
    <source>
        <dbReference type="EMBL" id="KAG9396577.1"/>
    </source>
</evidence>
<feature type="region of interest" description="Disordered" evidence="2">
    <location>
        <begin position="313"/>
        <end position="334"/>
    </location>
</feature>
<dbReference type="EMBL" id="JAHDYR010000005">
    <property type="protein sequence ID" value="KAG9396577.1"/>
    <property type="molecule type" value="Genomic_DNA"/>
</dbReference>
<dbReference type="SUPFAM" id="SSF52540">
    <property type="entry name" value="P-loop containing nucleoside triphosphate hydrolases"/>
    <property type="match status" value="1"/>
</dbReference>
<feature type="coiled-coil region" evidence="1">
    <location>
        <begin position="539"/>
        <end position="580"/>
    </location>
</feature>
<accession>A0A8J6E617</accession>